<sequence>MFQANYPPAKRSSHFGDPGSLLRTRFCLLLVLYAGVTSCLNEKTENNIGTRRVGPGFGGYKCDAVPTNSTAQCWDFFAGVGFLLADLGAHAEGSKSDSNPVVSCIPLLLSFPSSVLCRCVRGVSFCTVFCFFTDITELTSLIEFEWPLKSSSESSDSDSSSE</sequence>
<keyword evidence="1" id="KW-0732">Signal</keyword>
<gene>
    <name evidence="2" type="ORF">P154DRAFT_291680</name>
</gene>
<dbReference type="Proteomes" id="UP000799779">
    <property type="component" value="Unassembled WGS sequence"/>
</dbReference>
<feature type="chain" id="PRO_5025610402" evidence="1">
    <location>
        <begin position="40"/>
        <end position="162"/>
    </location>
</feature>
<dbReference type="EMBL" id="ML977561">
    <property type="protein sequence ID" value="KAF2006031.1"/>
    <property type="molecule type" value="Genomic_DNA"/>
</dbReference>
<dbReference type="AlphaFoldDB" id="A0A6A5X0H3"/>
<reference evidence="2" key="1">
    <citation type="journal article" date="2020" name="Stud. Mycol.">
        <title>101 Dothideomycetes genomes: a test case for predicting lifestyles and emergence of pathogens.</title>
        <authorList>
            <person name="Haridas S."/>
            <person name="Albert R."/>
            <person name="Binder M."/>
            <person name="Bloem J."/>
            <person name="Labutti K."/>
            <person name="Salamov A."/>
            <person name="Andreopoulos B."/>
            <person name="Baker S."/>
            <person name="Barry K."/>
            <person name="Bills G."/>
            <person name="Bluhm B."/>
            <person name="Cannon C."/>
            <person name="Castanera R."/>
            <person name="Culley D."/>
            <person name="Daum C."/>
            <person name="Ezra D."/>
            <person name="Gonzalez J."/>
            <person name="Henrissat B."/>
            <person name="Kuo A."/>
            <person name="Liang C."/>
            <person name="Lipzen A."/>
            <person name="Lutzoni F."/>
            <person name="Magnuson J."/>
            <person name="Mondo S."/>
            <person name="Nolan M."/>
            <person name="Ohm R."/>
            <person name="Pangilinan J."/>
            <person name="Park H.-J."/>
            <person name="Ramirez L."/>
            <person name="Alfaro M."/>
            <person name="Sun H."/>
            <person name="Tritt A."/>
            <person name="Yoshinaga Y."/>
            <person name="Zwiers L.-H."/>
            <person name="Turgeon B."/>
            <person name="Goodwin S."/>
            <person name="Spatafora J."/>
            <person name="Crous P."/>
            <person name="Grigoriev I."/>
        </authorList>
    </citation>
    <scope>NUCLEOTIDE SEQUENCE</scope>
    <source>
        <strain evidence="2">CBS 123094</strain>
    </source>
</reference>
<proteinExistence type="predicted"/>
<name>A0A6A5X0H3_9PLEO</name>
<organism evidence="2 3">
    <name type="scientific">Amniculicola lignicola CBS 123094</name>
    <dbReference type="NCBI Taxonomy" id="1392246"/>
    <lineage>
        <taxon>Eukaryota</taxon>
        <taxon>Fungi</taxon>
        <taxon>Dikarya</taxon>
        <taxon>Ascomycota</taxon>
        <taxon>Pezizomycotina</taxon>
        <taxon>Dothideomycetes</taxon>
        <taxon>Pleosporomycetidae</taxon>
        <taxon>Pleosporales</taxon>
        <taxon>Amniculicolaceae</taxon>
        <taxon>Amniculicola</taxon>
    </lineage>
</organism>
<evidence type="ECO:0000313" key="2">
    <source>
        <dbReference type="EMBL" id="KAF2006031.1"/>
    </source>
</evidence>
<protein>
    <submittedName>
        <fullName evidence="2">Uncharacterized protein</fullName>
    </submittedName>
</protein>
<evidence type="ECO:0000256" key="1">
    <source>
        <dbReference type="SAM" id="SignalP"/>
    </source>
</evidence>
<feature type="signal peptide" evidence="1">
    <location>
        <begin position="1"/>
        <end position="39"/>
    </location>
</feature>
<accession>A0A6A5X0H3</accession>
<evidence type="ECO:0000313" key="3">
    <source>
        <dbReference type="Proteomes" id="UP000799779"/>
    </source>
</evidence>
<keyword evidence="3" id="KW-1185">Reference proteome</keyword>